<dbReference type="InterPro" id="IPR012165">
    <property type="entry name" value="Cyt_c3_hydrogenase_gsu"/>
</dbReference>
<dbReference type="Gene3D" id="2.10.240.10">
    <property type="entry name" value="Dihydroorotate dehydrogenase, electron transfer subunit"/>
    <property type="match status" value="1"/>
</dbReference>
<evidence type="ECO:0000256" key="8">
    <source>
        <dbReference type="ARBA" id="ARBA00023004"/>
    </source>
</evidence>
<dbReference type="Pfam" id="PF00175">
    <property type="entry name" value="NAD_binding_1"/>
    <property type="match status" value="1"/>
</dbReference>
<dbReference type="PROSITE" id="PS51384">
    <property type="entry name" value="FAD_FR"/>
    <property type="match status" value="1"/>
</dbReference>
<feature type="domain" description="FAD-binding FR-type" evidence="12">
    <location>
        <begin position="8"/>
        <end position="111"/>
    </location>
</feature>
<evidence type="ECO:0000256" key="3">
    <source>
        <dbReference type="ARBA" id="ARBA00022630"/>
    </source>
</evidence>
<evidence type="ECO:0000256" key="2">
    <source>
        <dbReference type="ARBA" id="ARBA00022448"/>
    </source>
</evidence>
<dbReference type="Gene3D" id="2.40.30.10">
    <property type="entry name" value="Translation factors"/>
    <property type="match status" value="1"/>
</dbReference>
<keyword evidence="4 11" id="KW-0001">2Fe-2S</keyword>
<keyword evidence="3" id="KW-0285">Flavoprotein</keyword>
<evidence type="ECO:0000256" key="11">
    <source>
        <dbReference type="PIRSR" id="PIRSR006816-2"/>
    </source>
</evidence>
<dbReference type="InterPro" id="IPR017927">
    <property type="entry name" value="FAD-bd_FR_type"/>
</dbReference>
<dbReference type="InterPro" id="IPR037117">
    <property type="entry name" value="Dihydroorotate_DH_ele_sf"/>
</dbReference>
<dbReference type="PIRSF" id="PIRSF006816">
    <property type="entry name" value="Cyc3_hyd_g"/>
    <property type="match status" value="1"/>
</dbReference>
<proteinExistence type="inferred from homology"/>
<dbReference type="PANTHER" id="PTHR43513:SF3">
    <property type="entry name" value="DIHYDROOROTATE DEHYDROGENASE B (NAD(+)), ELECTRON TRANSFER SUBUNIT-RELATED"/>
    <property type="match status" value="1"/>
</dbReference>
<organism evidence="13 14">
    <name type="scientific">Engelhardtia mirabilis</name>
    <dbReference type="NCBI Taxonomy" id="2528011"/>
    <lineage>
        <taxon>Bacteria</taxon>
        <taxon>Pseudomonadati</taxon>
        <taxon>Planctomycetota</taxon>
        <taxon>Planctomycetia</taxon>
        <taxon>Planctomycetia incertae sedis</taxon>
        <taxon>Engelhardtia</taxon>
    </lineage>
</organism>
<dbReference type="EMBL" id="CP036287">
    <property type="protein sequence ID" value="QDU65749.1"/>
    <property type="molecule type" value="Genomic_DNA"/>
</dbReference>
<evidence type="ECO:0000256" key="1">
    <source>
        <dbReference type="ARBA" id="ARBA00006422"/>
    </source>
</evidence>
<dbReference type="Gene3D" id="3.40.50.80">
    <property type="entry name" value="Nucleotide-binding domain of ferredoxin-NADP reductase (FNR) module"/>
    <property type="match status" value="1"/>
</dbReference>
<accession>A0A518BFI6</accession>
<dbReference type="AlphaFoldDB" id="A0A518BFI6"/>
<dbReference type="GO" id="GO:0016491">
    <property type="term" value="F:oxidoreductase activity"/>
    <property type="evidence" value="ECO:0007669"/>
    <property type="project" value="InterPro"/>
</dbReference>
<dbReference type="RefSeq" id="WP_145062647.1">
    <property type="nucleotide sequence ID" value="NZ_CP036287.1"/>
</dbReference>
<comment type="cofactor">
    <cofactor evidence="11">
        <name>[2Fe-2S] cluster</name>
        <dbReference type="ChEBI" id="CHEBI:190135"/>
    </cofactor>
    <text evidence="11">Binds 1 [2Fe-2S] cluster per subunit.</text>
</comment>
<evidence type="ECO:0000259" key="12">
    <source>
        <dbReference type="PROSITE" id="PS51384"/>
    </source>
</evidence>
<name>A0A518BFI6_9BACT</name>
<evidence type="ECO:0000256" key="4">
    <source>
        <dbReference type="ARBA" id="ARBA00022714"/>
    </source>
</evidence>
<comment type="similarity">
    <text evidence="1">Belongs to the PyrK family.</text>
</comment>
<evidence type="ECO:0000313" key="13">
    <source>
        <dbReference type="EMBL" id="QDU65749.1"/>
    </source>
</evidence>
<comment type="cofactor">
    <cofactor evidence="10">
        <name>[2Fe-2S] cluster</name>
        <dbReference type="ChEBI" id="CHEBI:190135"/>
    </cofactor>
</comment>
<dbReference type="InterPro" id="IPR017938">
    <property type="entry name" value="Riboflavin_synthase-like_b-brl"/>
</dbReference>
<dbReference type="KEGG" id="pbap:Pla133_08150"/>
<gene>
    <name evidence="13" type="primary">pyrK</name>
    <name evidence="13" type="ORF">Pla133_08150</name>
</gene>
<dbReference type="SUPFAM" id="SSF52343">
    <property type="entry name" value="Ferredoxin reductase-like, C-terminal NADP-linked domain"/>
    <property type="match status" value="1"/>
</dbReference>
<dbReference type="InterPro" id="IPR001433">
    <property type="entry name" value="OxRdtase_FAD/NAD-bd"/>
</dbReference>
<sequence>MPAPPPDARSQTAEVVSVEPCGDDAVVLRVRPEASLAPVRASRFFMLRREDGLSPLIPRPYSIYRDGPASNGARELEFLIKVMGRGSQALAKSRPGERLRLIGPLGNGWPTLDGDGPPWVLLAGGVGSAPFLMGIQQALAGMDDARACRPDQLWYLFGAATKGLLYDLGAFEATGVHVHTATVDGSHGRRGNVLDLLEDLQRRGDLPSEVRLLACGPEPMLEAVEHLARERGLECWLSLETLMGCGVGICNGCPVPTVPGGPLGAWTNAKCCVEGPVFSVDAVTLAGA</sequence>
<dbReference type="GO" id="GO:0046872">
    <property type="term" value="F:metal ion binding"/>
    <property type="evidence" value="ECO:0007669"/>
    <property type="project" value="UniProtKB-KW"/>
</dbReference>
<dbReference type="Proteomes" id="UP000316921">
    <property type="component" value="Chromosome"/>
</dbReference>
<evidence type="ECO:0000313" key="14">
    <source>
        <dbReference type="Proteomes" id="UP000316921"/>
    </source>
</evidence>
<dbReference type="SUPFAM" id="SSF63380">
    <property type="entry name" value="Riboflavin synthase domain-like"/>
    <property type="match status" value="1"/>
</dbReference>
<keyword evidence="9 11" id="KW-0411">Iron-sulfur</keyword>
<reference evidence="13 14" key="1">
    <citation type="submission" date="2019-02" db="EMBL/GenBank/DDBJ databases">
        <title>Deep-cultivation of Planctomycetes and their phenomic and genomic characterization uncovers novel biology.</title>
        <authorList>
            <person name="Wiegand S."/>
            <person name="Jogler M."/>
            <person name="Boedeker C."/>
            <person name="Pinto D."/>
            <person name="Vollmers J."/>
            <person name="Rivas-Marin E."/>
            <person name="Kohn T."/>
            <person name="Peeters S.H."/>
            <person name="Heuer A."/>
            <person name="Rast P."/>
            <person name="Oberbeckmann S."/>
            <person name="Bunk B."/>
            <person name="Jeske O."/>
            <person name="Meyerdierks A."/>
            <person name="Storesund J.E."/>
            <person name="Kallscheuer N."/>
            <person name="Luecker S."/>
            <person name="Lage O.M."/>
            <person name="Pohl T."/>
            <person name="Merkel B.J."/>
            <person name="Hornburger P."/>
            <person name="Mueller R.-W."/>
            <person name="Bruemmer F."/>
            <person name="Labrenz M."/>
            <person name="Spormann A.M."/>
            <person name="Op den Camp H."/>
            <person name="Overmann J."/>
            <person name="Amann R."/>
            <person name="Jetten M.S.M."/>
            <person name="Mascher T."/>
            <person name="Medema M.H."/>
            <person name="Devos D.P."/>
            <person name="Kaster A.-K."/>
            <person name="Ovreas L."/>
            <person name="Rohde M."/>
            <person name="Galperin M.Y."/>
            <person name="Jogler C."/>
        </authorList>
    </citation>
    <scope>NUCLEOTIDE SEQUENCE [LARGE SCALE GENOMIC DNA]</scope>
    <source>
        <strain evidence="13 14">Pla133</strain>
    </source>
</reference>
<evidence type="ECO:0000256" key="6">
    <source>
        <dbReference type="ARBA" id="ARBA00022827"/>
    </source>
</evidence>
<dbReference type="Pfam" id="PF10418">
    <property type="entry name" value="DHODB_Fe-S_bind"/>
    <property type="match status" value="1"/>
</dbReference>
<dbReference type="GO" id="GO:0006221">
    <property type="term" value="P:pyrimidine nucleotide biosynthetic process"/>
    <property type="evidence" value="ECO:0007669"/>
    <property type="project" value="InterPro"/>
</dbReference>
<dbReference type="CDD" id="cd06218">
    <property type="entry name" value="DHOD_e_trans"/>
    <property type="match status" value="1"/>
</dbReference>
<keyword evidence="8 11" id="KW-0408">Iron</keyword>
<dbReference type="GO" id="GO:0051537">
    <property type="term" value="F:2 iron, 2 sulfur cluster binding"/>
    <property type="evidence" value="ECO:0007669"/>
    <property type="project" value="UniProtKB-KW"/>
</dbReference>
<keyword evidence="5 11" id="KW-0479">Metal-binding</keyword>
<dbReference type="PANTHER" id="PTHR43513">
    <property type="entry name" value="DIHYDROOROTATE DEHYDROGENASE B (NAD(+)), ELECTRON TRANSFER SUBUNIT"/>
    <property type="match status" value="1"/>
</dbReference>
<feature type="binding site" evidence="11">
    <location>
        <position position="245"/>
    </location>
    <ligand>
        <name>[2Fe-2S] cluster</name>
        <dbReference type="ChEBI" id="CHEBI:190135"/>
    </ligand>
</feature>
<feature type="binding site" evidence="11">
    <location>
        <position position="272"/>
    </location>
    <ligand>
        <name>[2Fe-2S] cluster</name>
        <dbReference type="ChEBI" id="CHEBI:190135"/>
    </ligand>
</feature>
<evidence type="ECO:0000256" key="5">
    <source>
        <dbReference type="ARBA" id="ARBA00022723"/>
    </source>
</evidence>
<dbReference type="InterPro" id="IPR019480">
    <property type="entry name" value="Dihydroorotate_DH_Fe-S-bd"/>
</dbReference>
<protein>
    <submittedName>
        <fullName evidence="13">Dihydroorotate dehydrogenase B (NAD(+)), electron transfer subunit</fullName>
    </submittedName>
</protein>
<dbReference type="InterPro" id="IPR039261">
    <property type="entry name" value="FNR_nucleotide-bd"/>
</dbReference>
<keyword evidence="7" id="KW-0249">Electron transport</keyword>
<evidence type="ECO:0000256" key="9">
    <source>
        <dbReference type="ARBA" id="ARBA00023014"/>
    </source>
</evidence>
<keyword evidence="2" id="KW-0813">Transport</keyword>
<feature type="binding site" evidence="11">
    <location>
        <position position="250"/>
    </location>
    <ligand>
        <name>[2Fe-2S] cluster</name>
        <dbReference type="ChEBI" id="CHEBI:190135"/>
    </ligand>
</feature>
<keyword evidence="6" id="KW-0274">FAD</keyword>
<keyword evidence="14" id="KW-1185">Reference proteome</keyword>
<feature type="binding site" evidence="11">
    <location>
        <position position="253"/>
    </location>
    <ligand>
        <name>[2Fe-2S] cluster</name>
        <dbReference type="ChEBI" id="CHEBI:190135"/>
    </ligand>
</feature>
<evidence type="ECO:0000256" key="7">
    <source>
        <dbReference type="ARBA" id="ARBA00022982"/>
    </source>
</evidence>
<dbReference type="InterPro" id="IPR050353">
    <property type="entry name" value="PyrK_electron_transfer"/>
</dbReference>
<dbReference type="GO" id="GO:0050660">
    <property type="term" value="F:flavin adenine dinucleotide binding"/>
    <property type="evidence" value="ECO:0007669"/>
    <property type="project" value="InterPro"/>
</dbReference>
<evidence type="ECO:0000256" key="10">
    <source>
        <dbReference type="ARBA" id="ARBA00034078"/>
    </source>
</evidence>